<accession>A0A6L2JM09</accession>
<sequence>KMAIKEVKGESVVEWKTKVTTKNGIVIKLPRNFRGYKLPMEEEVEENEGLKEV</sequence>
<gene>
    <name evidence="1" type="ORF">Tci_008662</name>
</gene>
<organism evidence="1">
    <name type="scientific">Tanacetum cinerariifolium</name>
    <name type="common">Dalmatian daisy</name>
    <name type="synonym">Chrysanthemum cinerariifolium</name>
    <dbReference type="NCBI Taxonomy" id="118510"/>
    <lineage>
        <taxon>Eukaryota</taxon>
        <taxon>Viridiplantae</taxon>
        <taxon>Streptophyta</taxon>
        <taxon>Embryophyta</taxon>
        <taxon>Tracheophyta</taxon>
        <taxon>Spermatophyta</taxon>
        <taxon>Magnoliopsida</taxon>
        <taxon>eudicotyledons</taxon>
        <taxon>Gunneridae</taxon>
        <taxon>Pentapetalae</taxon>
        <taxon>asterids</taxon>
        <taxon>campanulids</taxon>
        <taxon>Asterales</taxon>
        <taxon>Asteraceae</taxon>
        <taxon>Asteroideae</taxon>
        <taxon>Anthemideae</taxon>
        <taxon>Anthemidinae</taxon>
        <taxon>Tanacetum</taxon>
    </lineage>
</organism>
<evidence type="ECO:0000313" key="1">
    <source>
        <dbReference type="EMBL" id="GEU36684.1"/>
    </source>
</evidence>
<reference evidence="1" key="1">
    <citation type="journal article" date="2019" name="Sci. Rep.">
        <title>Draft genome of Tanacetum cinerariifolium, the natural source of mosquito coil.</title>
        <authorList>
            <person name="Yamashiro T."/>
            <person name="Shiraishi A."/>
            <person name="Satake H."/>
            <person name="Nakayama K."/>
        </authorList>
    </citation>
    <scope>NUCLEOTIDE SEQUENCE</scope>
</reference>
<dbReference type="AlphaFoldDB" id="A0A6L2JM09"/>
<protein>
    <submittedName>
        <fullName evidence="1">Uncharacterized protein</fullName>
    </submittedName>
</protein>
<dbReference type="EMBL" id="BKCJ010000838">
    <property type="protein sequence ID" value="GEU36684.1"/>
    <property type="molecule type" value="Genomic_DNA"/>
</dbReference>
<name>A0A6L2JM09_TANCI</name>
<feature type="non-terminal residue" evidence="1">
    <location>
        <position position="1"/>
    </location>
</feature>
<proteinExistence type="predicted"/>
<comment type="caution">
    <text evidence="1">The sequence shown here is derived from an EMBL/GenBank/DDBJ whole genome shotgun (WGS) entry which is preliminary data.</text>
</comment>